<evidence type="ECO:0000313" key="6">
    <source>
        <dbReference type="Proteomes" id="UP000247498"/>
    </source>
</evidence>
<dbReference type="PANTHER" id="PTHR31515">
    <property type="entry name" value="TRANSMEMBRANE PROTEIN-RELATED"/>
    <property type="match status" value="1"/>
</dbReference>
<keyword evidence="2" id="KW-1133">Transmembrane helix</keyword>
<comment type="caution">
    <text evidence="5">The sequence shown here is derived from an EMBL/GenBank/DDBJ whole genome shotgun (WGS) entry which is preliminary data.</text>
</comment>
<organism evidence="5 6">
    <name type="scientific">Raphidocelis subcapitata</name>
    <dbReference type="NCBI Taxonomy" id="307507"/>
    <lineage>
        <taxon>Eukaryota</taxon>
        <taxon>Viridiplantae</taxon>
        <taxon>Chlorophyta</taxon>
        <taxon>core chlorophytes</taxon>
        <taxon>Chlorophyceae</taxon>
        <taxon>CS clade</taxon>
        <taxon>Sphaeropleales</taxon>
        <taxon>Selenastraceae</taxon>
        <taxon>Raphidocelis</taxon>
    </lineage>
</organism>
<dbReference type="PANTHER" id="PTHR31515:SF2">
    <property type="entry name" value="TRANSMEMBRANE PROTEIN"/>
    <property type="match status" value="1"/>
</dbReference>
<keyword evidence="6" id="KW-1185">Reference proteome</keyword>
<evidence type="ECO:0000259" key="4">
    <source>
        <dbReference type="Pfam" id="PF25483"/>
    </source>
</evidence>
<sequence length="1048" mass="113296">MAERRRHPARALLLAALLAAGCSCAVGIPSAIGSRWRQTPPSEHQRPGVSLFQGTADGRDPLLWESDELTAVRQLHKRSFDDGPEYMAAPNLAAYLGLAPISDIHLPLPLHIVFIGFQGDGHAKVKLGAAELTEWFSQLDHLLPHVRISLADLSCQDDGHCGGAVRGSIAPVPLPSHVRLNFSCNVVVVRRAEVLEAYSRAVSLFGRPVDPDDGEGGARQVDALKMEPFVDSLLEGLGIGPSGYALVVANPQRPDHHGYGFRAGFSSEEVEMLQEEVEALRSLPLSHWDGEPAPPRGAGAGSGPGLLARWSHRTTKFAVGGAEAEGSEWAKRAQTYLEAEEAHRRKLLKAIGPHRRGALAVARAVALLRERSKSETAQLLAATLTLPPEHFHNPKWLAGHPLQDCLTPAWVSRGRWLLLDLAADRPDWGPALGGDGVVVDGTIPDVSRVFASASDAREAAREARAAVGDGEGELRGELDAKKEARLAAASQARAHAASMERAVRGRRPGGEEDEERAEEEEEREAEIALFQAELDVYEEFALTHCNGIVNPPVACADARKAVLELRHELEAATQHSASQVRSFRPHHWDIFGLEEAEDTQPGVTDAEARAREHFLAALSDVLSRGLRHVVAPPAVAWRRGGQLEGAASPYAANVHFTVHVIADNSRVLGDFRARGVHFDVARYQEQVLRLALPRQKFTFSVSELNLLDDPPLAAAFSSSLRTSFVHVPNAARFWAAPDGRAGHGGAAFEEALWIDSPELAARLRRRFQPAPGAARRRGADPHASLEVPVFVFNLDRDAPVLIDEHYNARALDDMVVIFENAANQDEHPTGFMCGGALLPRPLSPMRHALAATLQYLGGALPPHLGYHPQSRLVTHDWLWSVGAHPLSWTSTGTAYSQLHIDSLHRSLVLDAIDASAAAVTAGVALLADEAPGPAAHARLQEVAPTVRDALSLYSQLVGLWRSAVLHASELRHGQAAELIPAIELAGKAFLEACRKIDAHLHPRRCAERRAPLLGPALQRGVLIGSGAAVVVMALALFGAPRRKPRKRE</sequence>
<keyword evidence="2" id="KW-0472">Membrane</keyword>
<keyword evidence="2" id="KW-0812">Transmembrane</keyword>
<accession>A0A2V0PH03</accession>
<feature type="compositionally biased region" description="Acidic residues" evidence="1">
    <location>
        <begin position="511"/>
        <end position="524"/>
    </location>
</feature>
<feature type="signal peptide" evidence="3">
    <location>
        <begin position="1"/>
        <end position="24"/>
    </location>
</feature>
<dbReference type="FunCoup" id="A0A2V0PH03">
    <property type="interactions" value="773"/>
</dbReference>
<dbReference type="InParanoid" id="A0A2V0PH03"/>
<gene>
    <name evidence="5" type="ORF">Rsub_10061</name>
</gene>
<dbReference type="EMBL" id="BDRX01000094">
    <property type="protein sequence ID" value="GBF97200.1"/>
    <property type="molecule type" value="Genomic_DNA"/>
</dbReference>
<dbReference type="Pfam" id="PF25483">
    <property type="entry name" value="DUF7906"/>
    <property type="match status" value="1"/>
</dbReference>
<evidence type="ECO:0000256" key="2">
    <source>
        <dbReference type="SAM" id="Phobius"/>
    </source>
</evidence>
<reference evidence="5 6" key="1">
    <citation type="journal article" date="2018" name="Sci. Rep.">
        <title>Raphidocelis subcapitata (=Pseudokirchneriella subcapitata) provides an insight into genome evolution and environmental adaptations in the Sphaeropleales.</title>
        <authorList>
            <person name="Suzuki S."/>
            <person name="Yamaguchi H."/>
            <person name="Nakajima N."/>
            <person name="Kawachi M."/>
        </authorList>
    </citation>
    <scope>NUCLEOTIDE SEQUENCE [LARGE SCALE GENOMIC DNA]</scope>
    <source>
        <strain evidence="5 6">NIES-35</strain>
    </source>
</reference>
<dbReference type="PROSITE" id="PS51257">
    <property type="entry name" value="PROKAR_LIPOPROTEIN"/>
    <property type="match status" value="1"/>
</dbReference>
<proteinExistence type="predicted"/>
<name>A0A2V0PH03_9CHLO</name>
<dbReference type="OrthoDB" id="16573at2759"/>
<dbReference type="InterPro" id="IPR057228">
    <property type="entry name" value="DUF7906"/>
</dbReference>
<feature type="chain" id="PRO_5016054598" description="DUF7906 domain-containing protein" evidence="3">
    <location>
        <begin position="25"/>
        <end position="1048"/>
    </location>
</feature>
<evidence type="ECO:0000313" key="5">
    <source>
        <dbReference type="EMBL" id="GBF97200.1"/>
    </source>
</evidence>
<feature type="transmembrane region" description="Helical" evidence="2">
    <location>
        <begin position="1020"/>
        <end position="1039"/>
    </location>
</feature>
<feature type="domain" description="DUF7906" evidence="4">
    <location>
        <begin position="403"/>
        <end position="453"/>
    </location>
</feature>
<protein>
    <recommendedName>
        <fullName evidence="4">DUF7906 domain-containing protein</fullName>
    </recommendedName>
</protein>
<keyword evidence="3" id="KW-0732">Signal</keyword>
<feature type="region of interest" description="Disordered" evidence="1">
    <location>
        <begin position="490"/>
        <end position="525"/>
    </location>
</feature>
<evidence type="ECO:0000256" key="1">
    <source>
        <dbReference type="SAM" id="MobiDB-lite"/>
    </source>
</evidence>
<dbReference type="STRING" id="307507.A0A2V0PH03"/>
<evidence type="ECO:0000256" key="3">
    <source>
        <dbReference type="SAM" id="SignalP"/>
    </source>
</evidence>
<dbReference type="AlphaFoldDB" id="A0A2V0PH03"/>
<dbReference type="Proteomes" id="UP000247498">
    <property type="component" value="Unassembled WGS sequence"/>
</dbReference>